<dbReference type="PROSITE" id="PS50112">
    <property type="entry name" value="PAS"/>
    <property type="match status" value="1"/>
</dbReference>
<dbReference type="SMART" id="SM00086">
    <property type="entry name" value="PAC"/>
    <property type="match status" value="2"/>
</dbReference>
<feature type="domain" description="Histidine kinase" evidence="1">
    <location>
        <begin position="395"/>
        <end position="590"/>
    </location>
</feature>
<dbReference type="InterPro" id="IPR000700">
    <property type="entry name" value="PAS-assoc_C"/>
</dbReference>
<dbReference type="PROSITE" id="PS50109">
    <property type="entry name" value="HIS_KIN"/>
    <property type="match status" value="1"/>
</dbReference>
<dbReference type="CDD" id="cd00130">
    <property type="entry name" value="PAS"/>
    <property type="match status" value="1"/>
</dbReference>
<dbReference type="InterPro" id="IPR005467">
    <property type="entry name" value="His_kinase_dom"/>
</dbReference>
<reference evidence="4 5" key="1">
    <citation type="submission" date="2017-05" db="EMBL/GenBank/DDBJ databases">
        <authorList>
            <person name="Varghese N."/>
            <person name="Submissions S."/>
        </authorList>
    </citation>
    <scope>NUCLEOTIDE SEQUENCE [LARGE SCALE GENOMIC DNA]</scope>
    <source>
        <strain evidence="4 5">DSM 21985</strain>
    </source>
</reference>
<evidence type="ECO:0000313" key="5">
    <source>
        <dbReference type="Proteomes" id="UP000317557"/>
    </source>
</evidence>
<dbReference type="RefSeq" id="WP_142453939.1">
    <property type="nucleotide sequence ID" value="NZ_FXTP01000005.1"/>
</dbReference>
<dbReference type="Proteomes" id="UP000317557">
    <property type="component" value="Unassembled WGS sequence"/>
</dbReference>
<dbReference type="SUPFAM" id="SSF55874">
    <property type="entry name" value="ATPase domain of HSP90 chaperone/DNA topoisomerase II/histidine kinase"/>
    <property type="match status" value="1"/>
</dbReference>
<dbReference type="Pfam" id="PF08447">
    <property type="entry name" value="PAS_3"/>
    <property type="match status" value="2"/>
</dbReference>
<evidence type="ECO:0000259" key="1">
    <source>
        <dbReference type="PROSITE" id="PS50109"/>
    </source>
</evidence>
<dbReference type="InterPro" id="IPR035965">
    <property type="entry name" value="PAS-like_dom_sf"/>
</dbReference>
<dbReference type="SMART" id="SM00387">
    <property type="entry name" value="HATPase_c"/>
    <property type="match status" value="1"/>
</dbReference>
<dbReference type="InterPro" id="IPR003594">
    <property type="entry name" value="HATPase_dom"/>
</dbReference>
<dbReference type="Gene3D" id="2.10.70.100">
    <property type="match status" value="1"/>
</dbReference>
<proteinExistence type="predicted"/>
<organism evidence="4 5">
    <name type="scientific">Gracilimonas mengyeensis</name>
    <dbReference type="NCBI Taxonomy" id="1302730"/>
    <lineage>
        <taxon>Bacteria</taxon>
        <taxon>Pseudomonadati</taxon>
        <taxon>Balneolota</taxon>
        <taxon>Balneolia</taxon>
        <taxon>Balneolales</taxon>
        <taxon>Balneolaceae</taxon>
        <taxon>Gracilimonas</taxon>
    </lineage>
</organism>
<dbReference type="InterPro" id="IPR000014">
    <property type="entry name" value="PAS"/>
</dbReference>
<dbReference type="InterPro" id="IPR011495">
    <property type="entry name" value="Sig_transdc_His_kin_sub2_dim/P"/>
</dbReference>
<sequence length="590" mass="67966">MGSFSQIGTERLLKEQAVLFNSICLLDDEAMNTNEMAAEVIEKIMDHWAYPSLLSVEIFIKDESFRSENFRESKNYLGQTGELKNGAEVELWMYKQKESDSFGEEEQESVSMVFHLCLQKLNHCVFATQIEEEKAKLDQAYKLADIGTWEYDMIEEELHWSDITKEVHGFGKDYEPDVGSTIQLFKEGYHRDLFEKAAMDAIEREKPFDVELKIISGQGDERWIRATGEPEYKNGRCVRFYGISQNVTERRKAKEDLEYNERRFKAMVQNGTDMMAILDEEANYHYVSPAAYNVLSIDPGYFIGRNAFDFIHPDDKSCIYKQFKGLAPGKSIQLSPFRFKDSAENWRWLEATITNLTDDPAVRGYISNARDITARQIKQGKILDSLKEKETLLAEIHHRIKNNLTGLIGMLQLQAYKENNEEVLERLFDSIARIHTMASIHEQLYQSNDYAQVDLSKRIKLLALNIGKTYKLRTDISHDFQLETVKLSLDQALPCSLITNEVLTNIHKHAFENRAEGTITLQLIQDEDENLVQLSIRDDGVGLPQDYKSGQGDSMGMTVIQMMAEKLNAEYSLHNKEQGTEFKMQFVAEE</sequence>
<feature type="domain" description="PAC" evidence="3">
    <location>
        <begin position="208"/>
        <end position="259"/>
    </location>
</feature>
<dbReference type="SMART" id="SM00091">
    <property type="entry name" value="PAS"/>
    <property type="match status" value="1"/>
</dbReference>
<dbReference type="Pfam" id="PF07568">
    <property type="entry name" value="HisKA_2"/>
    <property type="match status" value="1"/>
</dbReference>
<keyword evidence="5" id="KW-1185">Reference proteome</keyword>
<name>A0A521CFK1_9BACT</name>
<dbReference type="OrthoDB" id="1489936at2"/>
<dbReference type="Gene3D" id="3.30.565.10">
    <property type="entry name" value="Histidine kinase-like ATPase, C-terminal domain"/>
    <property type="match status" value="1"/>
</dbReference>
<dbReference type="EMBL" id="FXTP01000005">
    <property type="protein sequence ID" value="SMO58223.1"/>
    <property type="molecule type" value="Genomic_DNA"/>
</dbReference>
<dbReference type="NCBIfam" id="TIGR00229">
    <property type="entry name" value="sensory_box"/>
    <property type="match status" value="1"/>
</dbReference>
<dbReference type="Gene3D" id="3.30.450.20">
    <property type="entry name" value="PAS domain"/>
    <property type="match status" value="2"/>
</dbReference>
<dbReference type="SUPFAM" id="SSF55785">
    <property type="entry name" value="PYP-like sensor domain (PAS domain)"/>
    <property type="match status" value="2"/>
</dbReference>
<gene>
    <name evidence="4" type="ORF">SAMN06265219_105113</name>
</gene>
<accession>A0A521CFK1</accession>
<protein>
    <submittedName>
        <fullName evidence="4">PAS domain S-box-containing protein</fullName>
    </submittedName>
</protein>
<dbReference type="Pfam" id="PF13581">
    <property type="entry name" value="HATPase_c_2"/>
    <property type="match status" value="1"/>
</dbReference>
<evidence type="ECO:0000259" key="2">
    <source>
        <dbReference type="PROSITE" id="PS50112"/>
    </source>
</evidence>
<dbReference type="PANTHER" id="PTHR43065">
    <property type="entry name" value="SENSOR HISTIDINE KINASE"/>
    <property type="match status" value="1"/>
</dbReference>
<evidence type="ECO:0000259" key="3">
    <source>
        <dbReference type="PROSITE" id="PS50113"/>
    </source>
</evidence>
<dbReference type="PANTHER" id="PTHR43065:SF23">
    <property type="entry name" value="SENSOR HISTIDINE KINASE PDTAS"/>
    <property type="match status" value="1"/>
</dbReference>
<feature type="domain" description="PAS" evidence="2">
    <location>
        <begin position="260"/>
        <end position="330"/>
    </location>
</feature>
<dbReference type="InterPro" id="IPR001610">
    <property type="entry name" value="PAC"/>
</dbReference>
<dbReference type="AlphaFoldDB" id="A0A521CFK1"/>
<evidence type="ECO:0000313" key="4">
    <source>
        <dbReference type="EMBL" id="SMO58223.1"/>
    </source>
</evidence>
<dbReference type="InterPro" id="IPR013655">
    <property type="entry name" value="PAS_fold_3"/>
</dbReference>
<dbReference type="InterPro" id="IPR036890">
    <property type="entry name" value="HATPase_C_sf"/>
</dbReference>
<dbReference type="PROSITE" id="PS50113">
    <property type="entry name" value="PAC"/>
    <property type="match status" value="1"/>
</dbReference>